<dbReference type="InterPro" id="IPR000515">
    <property type="entry name" value="MetI-like"/>
</dbReference>
<dbReference type="Proteomes" id="UP000190285">
    <property type="component" value="Unassembled WGS sequence"/>
</dbReference>
<dbReference type="GO" id="GO:0005886">
    <property type="term" value="C:plasma membrane"/>
    <property type="evidence" value="ECO:0007669"/>
    <property type="project" value="UniProtKB-SubCell"/>
</dbReference>
<feature type="transmembrane region" description="Helical" evidence="7">
    <location>
        <begin position="9"/>
        <end position="30"/>
    </location>
</feature>
<feature type="transmembrane region" description="Helical" evidence="7">
    <location>
        <begin position="103"/>
        <end position="122"/>
    </location>
</feature>
<dbReference type="CDD" id="cd06261">
    <property type="entry name" value="TM_PBP2"/>
    <property type="match status" value="1"/>
</dbReference>
<comment type="subcellular location">
    <subcellularLocation>
        <location evidence="1 7">Cell membrane</location>
        <topology evidence="1 7">Multi-pass membrane protein</topology>
    </subcellularLocation>
</comment>
<name>A0A1T5IHK7_9FIRM</name>
<evidence type="ECO:0000313" key="9">
    <source>
        <dbReference type="EMBL" id="SKC38686.1"/>
    </source>
</evidence>
<evidence type="ECO:0000256" key="5">
    <source>
        <dbReference type="ARBA" id="ARBA00022989"/>
    </source>
</evidence>
<accession>A0A1T5IHK7</accession>
<protein>
    <submittedName>
        <fullName evidence="9">Peptide/nickel transport system permease protein</fullName>
    </submittedName>
</protein>
<proteinExistence type="inferred from homology"/>
<evidence type="ECO:0000256" key="7">
    <source>
        <dbReference type="RuleBase" id="RU363032"/>
    </source>
</evidence>
<keyword evidence="4 7" id="KW-0812">Transmembrane</keyword>
<dbReference type="InterPro" id="IPR035906">
    <property type="entry name" value="MetI-like_sf"/>
</dbReference>
<dbReference type="PROSITE" id="PS50928">
    <property type="entry name" value="ABC_TM1"/>
    <property type="match status" value="1"/>
</dbReference>
<organism evidence="9 10">
    <name type="scientific">Maledivibacter halophilus</name>
    <dbReference type="NCBI Taxonomy" id="36842"/>
    <lineage>
        <taxon>Bacteria</taxon>
        <taxon>Bacillati</taxon>
        <taxon>Bacillota</taxon>
        <taxon>Clostridia</taxon>
        <taxon>Peptostreptococcales</taxon>
        <taxon>Caminicellaceae</taxon>
        <taxon>Maledivibacter</taxon>
    </lineage>
</organism>
<evidence type="ECO:0000256" key="2">
    <source>
        <dbReference type="ARBA" id="ARBA00022448"/>
    </source>
</evidence>
<dbReference type="Gene3D" id="1.10.3720.10">
    <property type="entry name" value="MetI-like"/>
    <property type="match status" value="1"/>
</dbReference>
<comment type="similarity">
    <text evidence="7">Belongs to the binding-protein-dependent transport system permease family.</text>
</comment>
<feature type="transmembrane region" description="Helical" evidence="7">
    <location>
        <begin position="277"/>
        <end position="301"/>
    </location>
</feature>
<dbReference type="EMBL" id="FUZT01000001">
    <property type="protein sequence ID" value="SKC38686.1"/>
    <property type="molecule type" value="Genomic_DNA"/>
</dbReference>
<keyword evidence="3" id="KW-1003">Cell membrane</keyword>
<dbReference type="Pfam" id="PF00528">
    <property type="entry name" value="BPD_transp_1"/>
    <property type="match status" value="1"/>
</dbReference>
<sequence>MIRYLIRRILMLIPVMIGVSIVTFSLMYIVPGDAVEVIVGERASEEIREKAVEELGLDKPFHEQYLSYMSRIIKGDLGKSYINNISIKESIKQRFPVTFKLTLYSFTISVVVGVFVGVISAVKQNTPIDSFVRSVNLLGVSTPVMFLGLLMMYIFGVWFKVLPVSGVGDGSIKYFILPSLVLGLNSAVFRARLTRSCMLEVIRQDYIRTARSKGLAEKIVIYKHAMRNAMIPIATNLIMSFGYLLTGSAITETIFGLPGLGSETIRAVFQRDVPAVMGYFLFQAVIFVTFNLLVDISYALINPRIRFN</sequence>
<dbReference type="RefSeq" id="WP_079488930.1">
    <property type="nucleotide sequence ID" value="NZ_FUZT01000001.1"/>
</dbReference>
<evidence type="ECO:0000256" key="4">
    <source>
        <dbReference type="ARBA" id="ARBA00022692"/>
    </source>
</evidence>
<gene>
    <name evidence="9" type="ORF">SAMN02194393_00388</name>
</gene>
<feature type="transmembrane region" description="Helical" evidence="7">
    <location>
        <begin position="233"/>
        <end position="257"/>
    </location>
</feature>
<reference evidence="9 10" key="1">
    <citation type="submission" date="2017-02" db="EMBL/GenBank/DDBJ databases">
        <authorList>
            <person name="Peterson S.W."/>
        </authorList>
    </citation>
    <scope>NUCLEOTIDE SEQUENCE [LARGE SCALE GENOMIC DNA]</scope>
    <source>
        <strain evidence="9 10">M1</strain>
    </source>
</reference>
<feature type="domain" description="ABC transmembrane type-1" evidence="8">
    <location>
        <begin position="95"/>
        <end position="298"/>
    </location>
</feature>
<evidence type="ECO:0000256" key="3">
    <source>
        <dbReference type="ARBA" id="ARBA00022475"/>
    </source>
</evidence>
<feature type="transmembrane region" description="Helical" evidence="7">
    <location>
        <begin position="134"/>
        <end position="159"/>
    </location>
</feature>
<dbReference type="STRING" id="36842.SAMN02194393_00388"/>
<evidence type="ECO:0000259" key="8">
    <source>
        <dbReference type="PROSITE" id="PS50928"/>
    </source>
</evidence>
<evidence type="ECO:0000313" key="10">
    <source>
        <dbReference type="Proteomes" id="UP000190285"/>
    </source>
</evidence>
<keyword evidence="2 7" id="KW-0813">Transport</keyword>
<dbReference type="PANTHER" id="PTHR43163:SF6">
    <property type="entry name" value="DIPEPTIDE TRANSPORT SYSTEM PERMEASE PROTEIN DPPB-RELATED"/>
    <property type="match status" value="1"/>
</dbReference>
<dbReference type="SUPFAM" id="SSF161098">
    <property type="entry name" value="MetI-like"/>
    <property type="match status" value="1"/>
</dbReference>
<dbReference type="OrthoDB" id="9773221at2"/>
<evidence type="ECO:0000256" key="6">
    <source>
        <dbReference type="ARBA" id="ARBA00023136"/>
    </source>
</evidence>
<evidence type="ECO:0000256" key="1">
    <source>
        <dbReference type="ARBA" id="ARBA00004651"/>
    </source>
</evidence>
<feature type="transmembrane region" description="Helical" evidence="7">
    <location>
        <begin position="171"/>
        <end position="189"/>
    </location>
</feature>
<dbReference type="AlphaFoldDB" id="A0A1T5IHK7"/>
<keyword evidence="6 7" id="KW-0472">Membrane</keyword>
<keyword evidence="5 7" id="KW-1133">Transmembrane helix</keyword>
<dbReference type="PANTHER" id="PTHR43163">
    <property type="entry name" value="DIPEPTIDE TRANSPORT SYSTEM PERMEASE PROTEIN DPPB-RELATED"/>
    <property type="match status" value="1"/>
</dbReference>
<keyword evidence="10" id="KW-1185">Reference proteome</keyword>
<dbReference type="InterPro" id="IPR045621">
    <property type="entry name" value="BPD_transp_1_N"/>
</dbReference>
<dbReference type="Pfam" id="PF19300">
    <property type="entry name" value="BPD_transp_1_N"/>
    <property type="match status" value="1"/>
</dbReference>
<dbReference type="GO" id="GO:0055085">
    <property type="term" value="P:transmembrane transport"/>
    <property type="evidence" value="ECO:0007669"/>
    <property type="project" value="InterPro"/>
</dbReference>